<organism evidence="1 2">
    <name type="scientific">Tothia fuscella</name>
    <dbReference type="NCBI Taxonomy" id="1048955"/>
    <lineage>
        <taxon>Eukaryota</taxon>
        <taxon>Fungi</taxon>
        <taxon>Dikarya</taxon>
        <taxon>Ascomycota</taxon>
        <taxon>Pezizomycotina</taxon>
        <taxon>Dothideomycetes</taxon>
        <taxon>Pleosporomycetidae</taxon>
        <taxon>Venturiales</taxon>
        <taxon>Cylindrosympodiaceae</taxon>
        <taxon>Tothia</taxon>
    </lineage>
</organism>
<protein>
    <submittedName>
        <fullName evidence="1">Epoxide hydrolase</fullName>
    </submittedName>
</protein>
<dbReference type="EMBL" id="MU007128">
    <property type="protein sequence ID" value="KAF2418480.1"/>
    <property type="molecule type" value="Genomic_DNA"/>
</dbReference>
<reference evidence="1" key="1">
    <citation type="journal article" date="2020" name="Stud. Mycol.">
        <title>101 Dothideomycetes genomes: a test case for predicting lifestyles and emergence of pathogens.</title>
        <authorList>
            <person name="Haridas S."/>
            <person name="Albert R."/>
            <person name="Binder M."/>
            <person name="Bloem J."/>
            <person name="Labutti K."/>
            <person name="Salamov A."/>
            <person name="Andreopoulos B."/>
            <person name="Baker S."/>
            <person name="Barry K."/>
            <person name="Bills G."/>
            <person name="Bluhm B."/>
            <person name="Cannon C."/>
            <person name="Castanera R."/>
            <person name="Culley D."/>
            <person name="Daum C."/>
            <person name="Ezra D."/>
            <person name="Gonzalez J."/>
            <person name="Henrissat B."/>
            <person name="Kuo A."/>
            <person name="Liang C."/>
            <person name="Lipzen A."/>
            <person name="Lutzoni F."/>
            <person name="Magnuson J."/>
            <person name="Mondo S."/>
            <person name="Nolan M."/>
            <person name="Ohm R."/>
            <person name="Pangilinan J."/>
            <person name="Park H.-J."/>
            <person name="Ramirez L."/>
            <person name="Alfaro M."/>
            <person name="Sun H."/>
            <person name="Tritt A."/>
            <person name="Yoshinaga Y."/>
            <person name="Zwiers L.-H."/>
            <person name="Turgeon B."/>
            <person name="Goodwin S."/>
            <person name="Spatafora J."/>
            <person name="Crous P."/>
            <person name="Grigoriev I."/>
        </authorList>
    </citation>
    <scope>NUCLEOTIDE SEQUENCE</scope>
    <source>
        <strain evidence="1">CBS 130266</strain>
    </source>
</reference>
<dbReference type="OrthoDB" id="1694274at2759"/>
<name>A0A9P4NEZ7_9PEZI</name>
<sequence>MVANHNHSQKQVVSPFKAILEYELTHSIPPGYINHTISSTAPNGSWQKAERGELSLGDPWFESFGSELQNPERWKAYWHKIMNDPSKRELLPTTWKEGDAIPALPKIDAKEMFWNMMRMARSPDPWMYPALKKLGQSKKFVMAALSNTIAFPAGIRDEKGNLFLNGVRKSEVSKLEGLELGSPEENGGVGDEREDIRGLFEVFVSSAHVGMRKPERRIYELALREIQRLGKERGVEIEAGDVCFLDDIGHNLKAAKQLGMRTIKVTLGKSRDAVVELEQVVGMKLIHETRTKL</sequence>
<dbReference type="Proteomes" id="UP000800235">
    <property type="component" value="Unassembled WGS sequence"/>
</dbReference>
<comment type="caution">
    <text evidence="1">The sequence shown here is derived from an EMBL/GenBank/DDBJ whole genome shotgun (WGS) entry which is preliminary data.</text>
</comment>
<accession>A0A9P4NEZ7</accession>
<keyword evidence="2" id="KW-1185">Reference proteome</keyword>
<proteinExistence type="predicted"/>
<dbReference type="SUPFAM" id="SSF56784">
    <property type="entry name" value="HAD-like"/>
    <property type="match status" value="1"/>
</dbReference>
<keyword evidence="1" id="KW-0378">Hydrolase</keyword>
<dbReference type="InterPro" id="IPR052898">
    <property type="entry name" value="ACAD10-like"/>
</dbReference>
<dbReference type="InterPro" id="IPR023198">
    <property type="entry name" value="PGP-like_dom2"/>
</dbReference>
<dbReference type="AlphaFoldDB" id="A0A9P4NEZ7"/>
<dbReference type="PANTHER" id="PTHR47829:SF1">
    <property type="entry name" value="HAD FAMILY PHOSPHATASE"/>
    <property type="match status" value="1"/>
</dbReference>
<dbReference type="InterPro" id="IPR036412">
    <property type="entry name" value="HAD-like_sf"/>
</dbReference>
<dbReference type="GO" id="GO:0016787">
    <property type="term" value="F:hydrolase activity"/>
    <property type="evidence" value="ECO:0007669"/>
    <property type="project" value="UniProtKB-KW"/>
</dbReference>
<dbReference type="Gene3D" id="3.40.50.1000">
    <property type="entry name" value="HAD superfamily/HAD-like"/>
    <property type="match status" value="1"/>
</dbReference>
<dbReference type="PANTHER" id="PTHR47829">
    <property type="entry name" value="HYDROLASE, PUTATIVE (AFU_ORTHOLOGUE AFUA_1G12880)-RELATED"/>
    <property type="match status" value="1"/>
</dbReference>
<dbReference type="InterPro" id="IPR023214">
    <property type="entry name" value="HAD_sf"/>
</dbReference>
<evidence type="ECO:0000313" key="1">
    <source>
        <dbReference type="EMBL" id="KAF2418480.1"/>
    </source>
</evidence>
<evidence type="ECO:0000313" key="2">
    <source>
        <dbReference type="Proteomes" id="UP000800235"/>
    </source>
</evidence>
<dbReference type="Gene3D" id="1.10.150.240">
    <property type="entry name" value="Putative phosphatase, domain 2"/>
    <property type="match status" value="1"/>
</dbReference>
<gene>
    <name evidence="1" type="ORF">EJ08DRAFT_654313</name>
</gene>